<dbReference type="SUPFAM" id="SSF51338">
    <property type="entry name" value="Composite domain of metallo-dependent hydrolases"/>
    <property type="match status" value="1"/>
</dbReference>
<evidence type="ECO:0000256" key="1">
    <source>
        <dbReference type="ARBA" id="ARBA00009820"/>
    </source>
</evidence>
<evidence type="ECO:0000313" key="3">
    <source>
        <dbReference type="EMBL" id="SKA97520.1"/>
    </source>
</evidence>
<name>A0A1T4Y709_9BACL</name>
<dbReference type="Gene3D" id="2.120.10.30">
    <property type="entry name" value="TolB, C-terminal domain"/>
    <property type="match status" value="2"/>
</dbReference>
<reference evidence="4" key="1">
    <citation type="submission" date="2017-02" db="EMBL/GenBank/DDBJ databases">
        <authorList>
            <person name="Varghese N."/>
            <person name="Submissions S."/>
        </authorList>
    </citation>
    <scope>NUCLEOTIDE SEQUENCE [LARGE SCALE GENOMIC DNA]</scope>
    <source>
        <strain evidence="4">DSM 23966</strain>
    </source>
</reference>
<dbReference type="PANTHER" id="PTHR36842:SF1">
    <property type="entry name" value="PROTEIN TOLB"/>
    <property type="match status" value="1"/>
</dbReference>
<comment type="similarity">
    <text evidence="1">Belongs to the TolB family.</text>
</comment>
<dbReference type="Pfam" id="PF26549">
    <property type="entry name" value="Tricorn_N"/>
    <property type="match status" value="1"/>
</dbReference>
<dbReference type="InterPro" id="IPR032466">
    <property type="entry name" value="Metal_Hydrolase"/>
</dbReference>
<feature type="domain" description="Amidohydrolase-related" evidence="2">
    <location>
        <begin position="644"/>
        <end position="983"/>
    </location>
</feature>
<evidence type="ECO:0000313" key="4">
    <source>
        <dbReference type="Proteomes" id="UP000190042"/>
    </source>
</evidence>
<dbReference type="Gene3D" id="2.30.40.10">
    <property type="entry name" value="Urease, subunit C, domain 1"/>
    <property type="match status" value="2"/>
</dbReference>
<dbReference type="RefSeq" id="WP_078817422.1">
    <property type="nucleotide sequence ID" value="NZ_FUYJ01000003.1"/>
</dbReference>
<dbReference type="Pfam" id="PF01979">
    <property type="entry name" value="Amidohydro_1"/>
    <property type="match status" value="1"/>
</dbReference>
<dbReference type="Pfam" id="PF07676">
    <property type="entry name" value="PD40"/>
    <property type="match status" value="5"/>
</dbReference>
<dbReference type="Proteomes" id="UP000190042">
    <property type="component" value="Unassembled WGS sequence"/>
</dbReference>
<proteinExistence type="inferred from homology"/>
<keyword evidence="4" id="KW-1185">Reference proteome</keyword>
<accession>A0A1T4Y709</accession>
<dbReference type="InterPro" id="IPR011042">
    <property type="entry name" value="6-blade_b-propeller_TolB-like"/>
</dbReference>
<dbReference type="PANTHER" id="PTHR36842">
    <property type="entry name" value="PROTEIN TOLB HOMOLOG"/>
    <property type="match status" value="1"/>
</dbReference>
<dbReference type="InterPro" id="IPR011659">
    <property type="entry name" value="WD40"/>
</dbReference>
<dbReference type="SUPFAM" id="SSF82171">
    <property type="entry name" value="DPP6 N-terminal domain-like"/>
    <property type="match status" value="2"/>
</dbReference>
<gene>
    <name evidence="3" type="ORF">SAMN04244570_1885</name>
</gene>
<dbReference type="GO" id="GO:0016810">
    <property type="term" value="F:hydrolase activity, acting on carbon-nitrogen (but not peptide) bonds"/>
    <property type="evidence" value="ECO:0007669"/>
    <property type="project" value="InterPro"/>
</dbReference>
<dbReference type="InterPro" id="IPR006680">
    <property type="entry name" value="Amidohydro-rel"/>
</dbReference>
<evidence type="ECO:0000259" key="2">
    <source>
        <dbReference type="Pfam" id="PF01979"/>
    </source>
</evidence>
<dbReference type="InterPro" id="IPR011059">
    <property type="entry name" value="Metal-dep_hydrolase_composite"/>
</dbReference>
<sequence>MRKWTRYFILSVLITVLTFSQIHMGVAAEETNNSKNKTIRVKEGTNMSVAVSPDGKSLVIELQGGLWSLSGKGGEAKRISDNLDDPSVPDWSPDGSKIAYQSYRSGNYHIWTMNPDGSEKEQLTTGIYDHREPSYSPDGSRVAFSADRDGSYDIWVLDLKTEELTQWTDSPEEEFYPTWSPDGKEIAFVVGGDSNGKRIDVVNENNERRTITTVEDGKVLSPSWSPNGKDIAYVLQVDSRSELIIDGENVTGGEDVFPFPVKWTSGDEMIYTADGKIKQRNLNEQESRSIPFEAEIPIDQPEYNHKKYDFDSKKPMPVTGIVDPELSPDGKTIAFVALNDLWLLEVGKNKPKQLTNDSYFEANPDWSPDGTKLAYSSDKAGSEDIYILDVKTGNEQRLTSEAGAEVAASWSPDGKKIAFQDQEGATYIITIETGEIEQILKPMWEPGHPTWGPEGKTIAIAALKQFSNRFREGLSQILTVDLETGEQTYVDPAKSKSLSNRSNSGPVWSPDGKHMAFIIESTLWVMPVDQKGNPMGQARKITEEVAESPSWSGDSKTLLYVSNGELRTIQMNGDAPKKVPFKMTWKADQPNGITVIHAGKLWDGESKELKHNMDIIVQGNRIKEIKPHEKPHHGNNFIDASDQTVIPGLWDAHVHQALESAFLGSRQGRQLLSFGITSTVSMGEPAYLALEDREASASGARVAPRFFASGEPIDGSRVYYNFMRPTTSEDQLINLELKRAEELNYDILKTYVRMPFNYQTIAINYGHELGIPTFSHYFYPSIGFGQDGTSHVSATQRLGFSRSQSFTKLSYEDVTKLAAESGMAVTSTLFSSKTLLEFDPALLSDPRVKTLYTPYQYEAITKHYSNATTTDQTVTRTGLEREVSLLKDIMDAGGTILGGTDMPLDNVAVSLHLNIRAMVRYGMTPYEALRTVTYLPAKRFGAEDDLGTIESGKLADLVFVDGDPLQNIDDAANVQMVMKNGKVYLMDNLLEPYKNTDETN</sequence>
<dbReference type="SUPFAM" id="SSF51556">
    <property type="entry name" value="Metallo-dependent hydrolases"/>
    <property type="match status" value="1"/>
</dbReference>
<organism evidence="3 4">
    <name type="scientific">Sporosarcina newyorkensis</name>
    <dbReference type="NCBI Taxonomy" id="759851"/>
    <lineage>
        <taxon>Bacteria</taxon>
        <taxon>Bacillati</taxon>
        <taxon>Bacillota</taxon>
        <taxon>Bacilli</taxon>
        <taxon>Bacillales</taxon>
        <taxon>Caryophanaceae</taxon>
        <taxon>Sporosarcina</taxon>
    </lineage>
</organism>
<dbReference type="AlphaFoldDB" id="A0A1T4Y709"/>
<protein>
    <submittedName>
        <fullName evidence="3">Component of the Tol biopolymer transport system</fullName>
    </submittedName>
</protein>
<dbReference type="SUPFAM" id="SSF63825">
    <property type="entry name" value="YWTD domain"/>
    <property type="match status" value="1"/>
</dbReference>
<dbReference type="Gene3D" id="3.20.20.140">
    <property type="entry name" value="Metal-dependent hydrolases"/>
    <property type="match status" value="1"/>
</dbReference>
<dbReference type="EMBL" id="FUYJ01000003">
    <property type="protein sequence ID" value="SKA97520.1"/>
    <property type="molecule type" value="Genomic_DNA"/>
</dbReference>